<name>D4GLF4_PANAM</name>
<dbReference type="CDD" id="cd00093">
    <property type="entry name" value="HTH_XRE"/>
    <property type="match status" value="1"/>
</dbReference>
<feature type="transmembrane region" description="Helical" evidence="2">
    <location>
        <begin position="160"/>
        <end position="181"/>
    </location>
</feature>
<dbReference type="PROSITE" id="PS50943">
    <property type="entry name" value="HTH_CROC1"/>
    <property type="match status" value="1"/>
</dbReference>
<dbReference type="AlphaFoldDB" id="D4GLF4"/>
<dbReference type="GO" id="GO:0003677">
    <property type="term" value="F:DNA binding"/>
    <property type="evidence" value="ECO:0007669"/>
    <property type="project" value="UniProtKB-KW"/>
</dbReference>
<proteinExistence type="predicted"/>
<dbReference type="SUPFAM" id="SSF47413">
    <property type="entry name" value="lambda repressor-like DNA-binding domains"/>
    <property type="match status" value="1"/>
</dbReference>
<dbReference type="STRING" id="706191.PANA_3040"/>
<dbReference type="PANTHER" id="PTHR46558">
    <property type="entry name" value="TRACRIPTIONAL REGULATORY PROTEIN-RELATED-RELATED"/>
    <property type="match status" value="1"/>
</dbReference>
<evidence type="ECO:0000259" key="3">
    <source>
        <dbReference type="PROSITE" id="PS50943"/>
    </source>
</evidence>
<dbReference type="KEGG" id="pam:PANA_3040"/>
<keyword evidence="2" id="KW-0812">Transmembrane</keyword>
<evidence type="ECO:0000256" key="1">
    <source>
        <dbReference type="ARBA" id="ARBA00023125"/>
    </source>
</evidence>
<dbReference type="InterPro" id="IPR001387">
    <property type="entry name" value="Cro/C1-type_HTH"/>
</dbReference>
<organism evidence="4 5">
    <name type="scientific">Pantoea ananatis (strain LMG 20103)</name>
    <dbReference type="NCBI Taxonomy" id="706191"/>
    <lineage>
        <taxon>Bacteria</taxon>
        <taxon>Pseudomonadati</taxon>
        <taxon>Pseudomonadota</taxon>
        <taxon>Gammaproteobacteria</taxon>
        <taxon>Enterobacterales</taxon>
        <taxon>Erwiniaceae</taxon>
        <taxon>Pantoea</taxon>
    </lineage>
</organism>
<reference evidence="4 5" key="1">
    <citation type="journal article" date="2010" name="J. Bacteriol.">
        <title>Genome sequence of Pantoea ananatis LMG20103, the causative agent of Eucalyptus blight and dieback.</title>
        <authorList>
            <person name="De Maayer P."/>
            <person name="Chan W.Y."/>
            <person name="Venter S.N."/>
            <person name="Toth I.K."/>
            <person name="Birch P.R."/>
            <person name="Joubert F."/>
            <person name="Coutinho T.A."/>
        </authorList>
    </citation>
    <scope>NUCLEOTIDE SEQUENCE [LARGE SCALE GENOMIC DNA]</scope>
    <source>
        <strain evidence="4 5">LMG 20103</strain>
    </source>
</reference>
<dbReference type="SMART" id="SM00530">
    <property type="entry name" value="HTH_XRE"/>
    <property type="match status" value="1"/>
</dbReference>
<feature type="transmembrane region" description="Helical" evidence="2">
    <location>
        <begin position="187"/>
        <end position="209"/>
    </location>
</feature>
<keyword evidence="1" id="KW-0238">DNA-binding</keyword>
<dbReference type="PANTHER" id="PTHR46558:SF4">
    <property type="entry name" value="DNA-BIDING PHAGE PROTEIN"/>
    <property type="match status" value="1"/>
</dbReference>
<gene>
    <name evidence="4" type="ordered locus">PANA_3040</name>
</gene>
<dbReference type="Pfam" id="PF13239">
    <property type="entry name" value="2TM"/>
    <property type="match status" value="1"/>
</dbReference>
<dbReference type="Pfam" id="PF01381">
    <property type="entry name" value="HTH_3"/>
    <property type="match status" value="1"/>
</dbReference>
<evidence type="ECO:0000256" key="2">
    <source>
        <dbReference type="SAM" id="Phobius"/>
    </source>
</evidence>
<dbReference type="HOGENOM" id="CLU_105392_1_0_6"/>
<keyword evidence="2" id="KW-1133">Transmembrane helix</keyword>
<dbReference type="eggNOG" id="COG1476">
    <property type="taxonomic scope" value="Bacteria"/>
</dbReference>
<sequence>MTGRQLTARQPSLAPAFPILLAHFSVTALRYDRPLKRCHTAVVCLSCCDRVPDDANRGCCLPIVYSFGDCTMRNLNKVREYRLARAWSQEQLAEMAGLSTRTVQRIENGDPPSLETLSALAAVFACKITDLTSEASAENGEALDSYISDARLQLAAESRFYRSLFSAVVVCTLLFVLNHFTSPNERWSLWVAAIWGALLVVRALRLFIFKEAIRRWQQRRLQKLLRRQG</sequence>
<dbReference type="InterPro" id="IPR010982">
    <property type="entry name" value="Lambda_DNA-bd_dom_sf"/>
</dbReference>
<feature type="domain" description="HTH cro/C1-type" evidence="3">
    <location>
        <begin position="78"/>
        <end position="131"/>
    </location>
</feature>
<keyword evidence="5" id="KW-1185">Reference proteome</keyword>
<dbReference type="EMBL" id="CP001875">
    <property type="protein sequence ID" value="ADD78207.1"/>
    <property type="molecule type" value="Genomic_DNA"/>
</dbReference>
<dbReference type="InterPro" id="IPR025698">
    <property type="entry name" value="2TM_dom"/>
</dbReference>
<accession>D4GLF4</accession>
<evidence type="ECO:0000313" key="5">
    <source>
        <dbReference type="Proteomes" id="UP000001702"/>
    </source>
</evidence>
<evidence type="ECO:0000313" key="4">
    <source>
        <dbReference type="EMBL" id="ADD78207.1"/>
    </source>
</evidence>
<protein>
    <recommendedName>
        <fullName evidence="3">HTH cro/C1-type domain-containing protein</fullName>
    </recommendedName>
</protein>
<dbReference type="Proteomes" id="UP000001702">
    <property type="component" value="Chromosome"/>
</dbReference>
<keyword evidence="2" id="KW-0472">Membrane</keyword>
<dbReference type="Gene3D" id="1.10.260.40">
    <property type="entry name" value="lambda repressor-like DNA-binding domains"/>
    <property type="match status" value="1"/>
</dbReference>